<proteinExistence type="predicted"/>
<comment type="caution">
    <text evidence="1">The sequence shown here is derived from an EMBL/GenBank/DDBJ whole genome shotgun (WGS) entry which is preliminary data.</text>
</comment>
<organism evidence="1 2">
    <name type="scientific">Candidatus Gottesmanbacteria bacterium RIFCSPHIGHO2_01_FULL_39_10</name>
    <dbReference type="NCBI Taxonomy" id="1798375"/>
    <lineage>
        <taxon>Bacteria</taxon>
        <taxon>Candidatus Gottesmaniibacteriota</taxon>
    </lineage>
</organism>
<reference evidence="1 2" key="1">
    <citation type="journal article" date="2016" name="Nat. Commun.">
        <title>Thousands of microbial genomes shed light on interconnected biogeochemical processes in an aquifer system.</title>
        <authorList>
            <person name="Anantharaman K."/>
            <person name="Brown C.T."/>
            <person name="Hug L.A."/>
            <person name="Sharon I."/>
            <person name="Castelle C.J."/>
            <person name="Probst A.J."/>
            <person name="Thomas B.C."/>
            <person name="Singh A."/>
            <person name="Wilkins M.J."/>
            <person name="Karaoz U."/>
            <person name="Brodie E.L."/>
            <person name="Williams K.H."/>
            <person name="Hubbard S.S."/>
            <person name="Banfield J.F."/>
        </authorList>
    </citation>
    <scope>NUCLEOTIDE SEQUENCE [LARGE SCALE GENOMIC DNA]</scope>
</reference>
<sequence length="118" mass="13341">MTTRVTGQVTKGRGVENRVFVDETIQPPPESGEYVSVEKTYDLGLPYKVKVLDLFNGAAISTHSYKKMIVSQDEKQIPSQQYLKVEGPGHKLKVANKAKPDVYYLEATWEPRPSTKER</sequence>
<dbReference type="Proteomes" id="UP000177383">
    <property type="component" value="Unassembled WGS sequence"/>
</dbReference>
<dbReference type="EMBL" id="MFJE01000024">
    <property type="protein sequence ID" value="OGG14128.1"/>
    <property type="molecule type" value="Genomic_DNA"/>
</dbReference>
<evidence type="ECO:0000313" key="2">
    <source>
        <dbReference type="Proteomes" id="UP000177383"/>
    </source>
</evidence>
<gene>
    <name evidence="1" type="ORF">A2773_05255</name>
</gene>
<protein>
    <submittedName>
        <fullName evidence="1">Uncharacterized protein</fullName>
    </submittedName>
</protein>
<dbReference type="AlphaFoldDB" id="A0A1F5ZNW2"/>
<name>A0A1F5ZNW2_9BACT</name>
<accession>A0A1F5ZNW2</accession>
<evidence type="ECO:0000313" key="1">
    <source>
        <dbReference type="EMBL" id="OGG14128.1"/>
    </source>
</evidence>